<name>A0AAN6YNH1_9PEZI</name>
<evidence type="ECO:0000256" key="2">
    <source>
        <dbReference type="SAM" id="MobiDB-lite"/>
    </source>
</evidence>
<keyword evidence="3" id="KW-1133">Transmembrane helix</keyword>
<keyword evidence="3" id="KW-0812">Transmembrane</keyword>
<dbReference type="PANTHER" id="PTHR10039:SF5">
    <property type="entry name" value="NACHT DOMAIN-CONTAINING PROTEIN"/>
    <property type="match status" value="1"/>
</dbReference>
<sequence length="1102" mass="125952">MDPASSLELASGILSFILFAGKLIKGGVEIYQNGGLAENATLHDVIEKMESFHSRHKLPADDEDVNDILTDCSNVCAQLLQLLKRMEPPGSKGGFRAAWRSLSASWNNVIREKEKKELEEKLGRCHGRLGLLLVWSTSIAVDKLSSSASNSEDTMDQIQESIDKLNSFLREGSGMGWLANSVAKEVERSISDQEAKLHDMRVHQFILRSLEYGKMRDRSSMLKQHLSVINEQQKENGGTFQWIFEPQASNVSDNEEELKMKNEARNKWRNWISSQSDAGVFHIAGKFGSGKSTLMQFLFEHPQTQVEFEQWAGDRKLVKVNFFFSVIIGGTQQLLEGLCRTLLYDILDQCPKLSRDILPEAWNITNMLHVRGEDITGRTIVEDSSIPTALDKLFAGCDPNYCFCLFIDGLDEYQDPNGRDQRDLVKLIKRWASGGQNKPVKICVASREDPAFFNKFPPESTVRLHDLTRYDMERYAEERLRGINNENIRNQLIMEIPEKAQGVFLWVRLVVQEIREDLEVGDPSVDALDRFPAGLRPLLTRMMDSIPERHRQKAYLSFSMLLELAKPIDQRTIGLFVSEAAYSFLQDYCTDQDFAYKMQISKWWIIDYVDHDPAARRVLGNVRKVGTQLRAWCKGFLDTARSDPWSRFETRRIVFTHRSIQEYLAEPAVQVKLSKGLVGLSPLDAILQLLLAEFTHNGRAYDFTDWVFDVFLLRTQHGLDKYSYAFLDRWRHVALQRKMLAAKPPDDEETRKTALGECDYALWKFQSDPTVFDDSFYTIMMAYTVLWAAEARFNSTQPVFDCLDLMLVKGRKVLLEFKTWVFQSLKYHLSRYSLEFETSNPLTIWQHFLLNKFSTLREEYRSKSEAIQPRMFSSDTWPAFGKVVEAFLRAGADPYMSFSSINHGGETSTTLEDRKPIATLQLGHDVALPCYYTLRGKFDDFDDPASSSSTSLASRADGAPFVQTVLDYKNPFTFRDWIELLDIPNRDVLLDLIDRGLAVRSDDSDAEDLRTGDQEPRDLNNTESHSNLNRKELPEAETNGTILQDKLPEAATEPQQLGIGDFEQPAPCTIVPAPSQNPFQYGYLISFILGVFFAYIFLVFCK</sequence>
<dbReference type="AlphaFoldDB" id="A0AAN6YNH1"/>
<keyword evidence="3" id="KW-0472">Membrane</keyword>
<keyword evidence="6" id="KW-1185">Reference proteome</keyword>
<dbReference type="PANTHER" id="PTHR10039">
    <property type="entry name" value="AMELOGENIN"/>
    <property type="match status" value="1"/>
</dbReference>
<reference evidence="5" key="2">
    <citation type="submission" date="2023-05" db="EMBL/GenBank/DDBJ databases">
        <authorList>
            <consortium name="Lawrence Berkeley National Laboratory"/>
            <person name="Steindorff A."/>
            <person name="Hensen N."/>
            <person name="Bonometti L."/>
            <person name="Westerberg I."/>
            <person name="Brannstrom I.O."/>
            <person name="Guillou S."/>
            <person name="Cros-Aarteil S."/>
            <person name="Calhoun S."/>
            <person name="Haridas S."/>
            <person name="Kuo A."/>
            <person name="Mondo S."/>
            <person name="Pangilinan J."/>
            <person name="Riley R."/>
            <person name="Labutti K."/>
            <person name="Andreopoulos B."/>
            <person name="Lipzen A."/>
            <person name="Chen C."/>
            <person name="Yanf M."/>
            <person name="Daum C."/>
            <person name="Ng V."/>
            <person name="Clum A."/>
            <person name="Ohm R."/>
            <person name="Martin F."/>
            <person name="Silar P."/>
            <person name="Natvig D."/>
            <person name="Lalanne C."/>
            <person name="Gautier V."/>
            <person name="Ament-Velasquez S.L."/>
            <person name="Kruys A."/>
            <person name="Hutchinson M.I."/>
            <person name="Powell A.J."/>
            <person name="Barry K."/>
            <person name="Miller A.N."/>
            <person name="Grigoriev I.V."/>
            <person name="Debuchy R."/>
            <person name="Gladieux P."/>
            <person name="Thoren M.H."/>
            <person name="Johannesson H."/>
        </authorList>
    </citation>
    <scope>NUCLEOTIDE SEQUENCE</scope>
    <source>
        <strain evidence="5">CBS 990.96</strain>
    </source>
</reference>
<dbReference type="Gene3D" id="3.40.50.300">
    <property type="entry name" value="P-loop containing nucleotide triphosphate hydrolases"/>
    <property type="match status" value="1"/>
</dbReference>
<reference evidence="5" key="1">
    <citation type="journal article" date="2023" name="Mol. Phylogenet. Evol.">
        <title>Genome-scale phylogeny and comparative genomics of the fungal order Sordariales.</title>
        <authorList>
            <person name="Hensen N."/>
            <person name="Bonometti L."/>
            <person name="Westerberg I."/>
            <person name="Brannstrom I.O."/>
            <person name="Guillou S."/>
            <person name="Cros-Aarteil S."/>
            <person name="Calhoun S."/>
            <person name="Haridas S."/>
            <person name="Kuo A."/>
            <person name="Mondo S."/>
            <person name="Pangilinan J."/>
            <person name="Riley R."/>
            <person name="LaButti K."/>
            <person name="Andreopoulos B."/>
            <person name="Lipzen A."/>
            <person name="Chen C."/>
            <person name="Yan M."/>
            <person name="Daum C."/>
            <person name="Ng V."/>
            <person name="Clum A."/>
            <person name="Steindorff A."/>
            <person name="Ohm R.A."/>
            <person name="Martin F."/>
            <person name="Silar P."/>
            <person name="Natvig D.O."/>
            <person name="Lalanne C."/>
            <person name="Gautier V."/>
            <person name="Ament-Velasquez S.L."/>
            <person name="Kruys A."/>
            <person name="Hutchinson M.I."/>
            <person name="Powell A.J."/>
            <person name="Barry K."/>
            <person name="Miller A.N."/>
            <person name="Grigoriev I.V."/>
            <person name="Debuchy R."/>
            <person name="Gladieux P."/>
            <person name="Hiltunen Thoren M."/>
            <person name="Johannesson H."/>
        </authorList>
    </citation>
    <scope>NUCLEOTIDE SEQUENCE</scope>
    <source>
        <strain evidence="5">CBS 990.96</strain>
    </source>
</reference>
<dbReference type="SUPFAM" id="SSF52540">
    <property type="entry name" value="P-loop containing nucleoside triphosphate hydrolases"/>
    <property type="match status" value="1"/>
</dbReference>
<comment type="caution">
    <text evidence="5">The sequence shown here is derived from an EMBL/GenBank/DDBJ whole genome shotgun (WGS) entry which is preliminary data.</text>
</comment>
<feature type="domain" description="Nephrocystin 3-like N-terminal" evidence="4">
    <location>
        <begin position="266"/>
        <end position="447"/>
    </location>
</feature>
<keyword evidence="1" id="KW-0677">Repeat</keyword>
<feature type="compositionally biased region" description="Basic and acidic residues" evidence="2">
    <location>
        <begin position="1003"/>
        <end position="1020"/>
    </location>
</feature>
<dbReference type="InterPro" id="IPR027417">
    <property type="entry name" value="P-loop_NTPase"/>
</dbReference>
<evidence type="ECO:0000259" key="4">
    <source>
        <dbReference type="Pfam" id="PF24883"/>
    </source>
</evidence>
<dbReference type="InterPro" id="IPR056884">
    <property type="entry name" value="NPHP3-like_N"/>
</dbReference>
<dbReference type="Pfam" id="PF24883">
    <property type="entry name" value="NPHP3_N"/>
    <property type="match status" value="1"/>
</dbReference>
<organism evidence="5 6">
    <name type="scientific">Podospora fimiseda</name>
    <dbReference type="NCBI Taxonomy" id="252190"/>
    <lineage>
        <taxon>Eukaryota</taxon>
        <taxon>Fungi</taxon>
        <taxon>Dikarya</taxon>
        <taxon>Ascomycota</taxon>
        <taxon>Pezizomycotina</taxon>
        <taxon>Sordariomycetes</taxon>
        <taxon>Sordariomycetidae</taxon>
        <taxon>Sordariales</taxon>
        <taxon>Podosporaceae</taxon>
        <taxon>Podospora</taxon>
    </lineage>
</organism>
<dbReference type="Proteomes" id="UP001301958">
    <property type="component" value="Unassembled WGS sequence"/>
</dbReference>
<proteinExistence type="predicted"/>
<feature type="transmembrane region" description="Helical" evidence="3">
    <location>
        <begin position="1081"/>
        <end position="1101"/>
    </location>
</feature>
<gene>
    <name evidence="5" type="ORF">QBC38DRAFT_549299</name>
</gene>
<dbReference type="EMBL" id="MU865476">
    <property type="protein sequence ID" value="KAK4222359.1"/>
    <property type="molecule type" value="Genomic_DNA"/>
</dbReference>
<evidence type="ECO:0000256" key="3">
    <source>
        <dbReference type="SAM" id="Phobius"/>
    </source>
</evidence>
<evidence type="ECO:0000313" key="6">
    <source>
        <dbReference type="Proteomes" id="UP001301958"/>
    </source>
</evidence>
<protein>
    <recommendedName>
        <fullName evidence="4">Nephrocystin 3-like N-terminal domain-containing protein</fullName>
    </recommendedName>
</protein>
<accession>A0AAN6YNH1</accession>
<evidence type="ECO:0000256" key="1">
    <source>
        <dbReference type="ARBA" id="ARBA00022737"/>
    </source>
</evidence>
<feature type="region of interest" description="Disordered" evidence="2">
    <location>
        <begin position="1003"/>
        <end position="1035"/>
    </location>
</feature>
<evidence type="ECO:0000313" key="5">
    <source>
        <dbReference type="EMBL" id="KAK4222359.1"/>
    </source>
</evidence>